<keyword evidence="7 18" id="KW-0808">Transferase</keyword>
<feature type="binding site" evidence="19">
    <location>
        <position position="318"/>
    </location>
    <ligand>
        <name>Mg(2+)</name>
        <dbReference type="ChEBI" id="CHEBI:18420"/>
    </ligand>
</feature>
<evidence type="ECO:0000256" key="19">
    <source>
        <dbReference type="PIRSR" id="PIRSR006268-2"/>
    </source>
</evidence>
<dbReference type="GO" id="GO:0046872">
    <property type="term" value="F:metal ion binding"/>
    <property type="evidence" value="ECO:0007669"/>
    <property type="project" value="UniProtKB-UniRule"/>
</dbReference>
<evidence type="ECO:0000256" key="1">
    <source>
        <dbReference type="ARBA" id="ARBA00008282"/>
    </source>
</evidence>
<dbReference type="Pfam" id="PF02424">
    <property type="entry name" value="ApbE"/>
    <property type="match status" value="1"/>
</dbReference>
<dbReference type="FunFam" id="3.10.520.10:FF:000001">
    <property type="entry name" value="FAD:protein FMN transferase"/>
    <property type="match status" value="1"/>
</dbReference>
<comment type="catalytic activity">
    <reaction evidence="16 18">
        <text>L-threonyl-[protein] + FAD = FMN-L-threonyl-[protein] + AMP + H(+)</text>
        <dbReference type="Rhea" id="RHEA:36847"/>
        <dbReference type="Rhea" id="RHEA-COMP:11060"/>
        <dbReference type="Rhea" id="RHEA-COMP:11061"/>
        <dbReference type="ChEBI" id="CHEBI:15378"/>
        <dbReference type="ChEBI" id="CHEBI:30013"/>
        <dbReference type="ChEBI" id="CHEBI:57692"/>
        <dbReference type="ChEBI" id="CHEBI:74257"/>
        <dbReference type="ChEBI" id="CHEBI:456215"/>
        <dbReference type="EC" id="2.7.1.180"/>
    </reaction>
</comment>
<evidence type="ECO:0000256" key="11">
    <source>
        <dbReference type="ARBA" id="ARBA00022842"/>
    </source>
</evidence>
<evidence type="ECO:0000256" key="6">
    <source>
        <dbReference type="ARBA" id="ARBA00022630"/>
    </source>
</evidence>
<keyword evidence="5" id="KW-0997">Cell inner membrane</keyword>
<dbReference type="EMBL" id="NRRY01000002">
    <property type="protein sequence ID" value="MBK1617121.1"/>
    <property type="molecule type" value="Genomic_DNA"/>
</dbReference>
<evidence type="ECO:0000256" key="2">
    <source>
        <dbReference type="ARBA" id="ARBA00011955"/>
    </source>
</evidence>
<sequence>MILKPCDGCTRWRARPRARPRLLLQASARWLLLGVALLLVGCGPGSEQRVLALRGATMGTTYSLQIVEPPAGLDRDALAQQVSTQLSDINGLMSTYQPTSELSRFNASSVTDWFLVSPELVAVVGAAQAVSEASAGAFDITVGPLVNLWGFGPTLTADVLPSAAELQAARARVGWQQLDVQLQPPALRKARPDLYVDLSAIAKGYAVDRVAALIESVGVDNYLVEIGGELRGRGINGRGEPWQIAIERPETSKRAMFRVVALRDIGMATSGDYRNFFEVDGARYSHTIDPATGRPVGHRLASVTVLADQAMEADAWATALLVLGPERGFELAERLGLAAFFIEHAQDAPGEESFVTQATTAFNRLSTAP</sequence>
<evidence type="ECO:0000256" key="12">
    <source>
        <dbReference type="ARBA" id="ARBA00023136"/>
    </source>
</evidence>
<keyword evidence="13" id="KW-0564">Palmitate</keyword>
<keyword evidence="12" id="KW-0472">Membrane</keyword>
<comment type="cofactor">
    <cofactor evidence="19">
        <name>Mg(2+)</name>
        <dbReference type="ChEBI" id="CHEBI:18420"/>
    </cofactor>
    <cofactor evidence="19">
        <name>Mn(2+)</name>
        <dbReference type="ChEBI" id="CHEBI:29035"/>
    </cofactor>
    <text evidence="19">Magnesium. Can also use manganese.</text>
</comment>
<dbReference type="GO" id="GO:0016740">
    <property type="term" value="F:transferase activity"/>
    <property type="evidence" value="ECO:0007669"/>
    <property type="project" value="UniProtKB-UniRule"/>
</dbReference>
<protein>
    <recommendedName>
        <fullName evidence="3 18">FAD:protein FMN transferase</fullName>
        <ecNumber evidence="2 18">2.7.1.180</ecNumber>
    </recommendedName>
    <alternativeName>
        <fullName evidence="15 18">Flavin transferase</fullName>
    </alternativeName>
</protein>
<evidence type="ECO:0000256" key="4">
    <source>
        <dbReference type="ARBA" id="ARBA00022475"/>
    </source>
</evidence>
<keyword evidence="9" id="KW-0732">Signal</keyword>
<evidence type="ECO:0000313" key="21">
    <source>
        <dbReference type="Proteomes" id="UP001138768"/>
    </source>
</evidence>
<reference evidence="20 21" key="1">
    <citation type="journal article" date="2020" name="Microorganisms">
        <title>Osmotic Adaptation and Compatible Solute Biosynthesis of Phototrophic Bacteria as Revealed from Genome Analyses.</title>
        <authorList>
            <person name="Imhoff J.F."/>
            <person name="Rahn T."/>
            <person name="Kunzel S."/>
            <person name="Keller A."/>
            <person name="Neulinger S.C."/>
        </authorList>
    </citation>
    <scope>NUCLEOTIDE SEQUENCE [LARGE SCALE GENOMIC DNA]</scope>
    <source>
        <strain evidence="20 21">DSM 25653</strain>
    </source>
</reference>
<keyword evidence="8 18" id="KW-0479">Metal-binding</keyword>
<name>A0A9X0W5E1_9GAMM</name>
<keyword evidence="4" id="KW-1003">Cell membrane</keyword>
<accession>A0A9X0W5E1</accession>
<evidence type="ECO:0000256" key="3">
    <source>
        <dbReference type="ARBA" id="ARBA00016337"/>
    </source>
</evidence>
<evidence type="ECO:0000313" key="20">
    <source>
        <dbReference type="EMBL" id="MBK1617121.1"/>
    </source>
</evidence>
<comment type="subcellular location">
    <subcellularLocation>
        <location evidence="17">Cell inner membrane</location>
        <topology evidence="17">Lipid-anchor</topology>
        <orientation evidence="17">Periplasmic side</orientation>
    </subcellularLocation>
</comment>
<evidence type="ECO:0000256" key="17">
    <source>
        <dbReference type="ARBA" id="ARBA00060485"/>
    </source>
</evidence>
<evidence type="ECO:0000256" key="15">
    <source>
        <dbReference type="ARBA" id="ARBA00031306"/>
    </source>
</evidence>
<comment type="caution">
    <text evidence="20">The sequence shown here is derived from an EMBL/GenBank/DDBJ whole genome shotgun (WGS) entry which is preliminary data.</text>
</comment>
<keyword evidence="21" id="KW-1185">Reference proteome</keyword>
<proteinExistence type="inferred from homology"/>
<evidence type="ECO:0000256" key="9">
    <source>
        <dbReference type="ARBA" id="ARBA00022729"/>
    </source>
</evidence>
<keyword evidence="10 18" id="KW-0274">FAD</keyword>
<dbReference type="Gene3D" id="3.10.520.10">
    <property type="entry name" value="ApbE-like domains"/>
    <property type="match status" value="1"/>
</dbReference>
<keyword evidence="6 18" id="KW-0285">Flavoprotein</keyword>
<feature type="binding site" evidence="19">
    <location>
        <position position="200"/>
    </location>
    <ligand>
        <name>Mg(2+)</name>
        <dbReference type="ChEBI" id="CHEBI:18420"/>
    </ligand>
</feature>
<evidence type="ECO:0000256" key="13">
    <source>
        <dbReference type="ARBA" id="ARBA00023139"/>
    </source>
</evidence>
<evidence type="ECO:0000256" key="18">
    <source>
        <dbReference type="PIRNR" id="PIRNR006268"/>
    </source>
</evidence>
<evidence type="ECO:0000256" key="10">
    <source>
        <dbReference type="ARBA" id="ARBA00022827"/>
    </source>
</evidence>
<evidence type="ECO:0000256" key="7">
    <source>
        <dbReference type="ARBA" id="ARBA00022679"/>
    </source>
</evidence>
<dbReference type="PIRSF" id="PIRSF006268">
    <property type="entry name" value="ApbE"/>
    <property type="match status" value="1"/>
</dbReference>
<feature type="binding site" evidence="19">
    <location>
        <position position="314"/>
    </location>
    <ligand>
        <name>Mg(2+)</name>
        <dbReference type="ChEBI" id="CHEBI:18420"/>
    </ligand>
</feature>
<dbReference type="AlphaFoldDB" id="A0A9X0W5E1"/>
<evidence type="ECO:0000256" key="16">
    <source>
        <dbReference type="ARBA" id="ARBA00048540"/>
    </source>
</evidence>
<dbReference type="GO" id="GO:0005886">
    <property type="term" value="C:plasma membrane"/>
    <property type="evidence" value="ECO:0007669"/>
    <property type="project" value="UniProtKB-SubCell"/>
</dbReference>
<evidence type="ECO:0000256" key="5">
    <source>
        <dbReference type="ARBA" id="ARBA00022519"/>
    </source>
</evidence>
<comment type="similarity">
    <text evidence="1 18">Belongs to the ApbE family.</text>
</comment>
<dbReference type="InterPro" id="IPR003374">
    <property type="entry name" value="ApbE-like_sf"/>
</dbReference>
<dbReference type="InterPro" id="IPR024932">
    <property type="entry name" value="ApbE"/>
</dbReference>
<keyword evidence="11 18" id="KW-0460">Magnesium</keyword>
<dbReference type="PANTHER" id="PTHR30040:SF2">
    <property type="entry name" value="FAD:PROTEIN FMN TRANSFERASE"/>
    <property type="match status" value="1"/>
</dbReference>
<dbReference type="Proteomes" id="UP001138768">
    <property type="component" value="Unassembled WGS sequence"/>
</dbReference>
<keyword evidence="14" id="KW-0449">Lipoprotein</keyword>
<gene>
    <name evidence="20" type="ORF">CKO42_01375</name>
</gene>
<dbReference type="PANTHER" id="PTHR30040">
    <property type="entry name" value="THIAMINE BIOSYNTHESIS LIPOPROTEIN APBE"/>
    <property type="match status" value="1"/>
</dbReference>
<evidence type="ECO:0000256" key="14">
    <source>
        <dbReference type="ARBA" id="ARBA00023288"/>
    </source>
</evidence>
<organism evidence="20 21">
    <name type="scientific">Lamprobacter modestohalophilus</name>
    <dbReference type="NCBI Taxonomy" id="1064514"/>
    <lineage>
        <taxon>Bacteria</taxon>
        <taxon>Pseudomonadati</taxon>
        <taxon>Pseudomonadota</taxon>
        <taxon>Gammaproteobacteria</taxon>
        <taxon>Chromatiales</taxon>
        <taxon>Chromatiaceae</taxon>
        <taxon>Lamprobacter</taxon>
    </lineage>
</organism>
<dbReference type="EC" id="2.7.1.180" evidence="2 18"/>
<evidence type="ECO:0000256" key="8">
    <source>
        <dbReference type="ARBA" id="ARBA00022723"/>
    </source>
</evidence>
<dbReference type="SUPFAM" id="SSF143631">
    <property type="entry name" value="ApbE-like"/>
    <property type="match status" value="1"/>
</dbReference>